<evidence type="ECO:0000313" key="1">
    <source>
        <dbReference type="EMBL" id="BCM24758.1"/>
    </source>
</evidence>
<dbReference type="EMBL" id="AP024110">
    <property type="protein sequence ID" value="BCM24758.1"/>
    <property type="molecule type" value="Genomic_DNA"/>
</dbReference>
<dbReference type="Pfam" id="PF11743">
    <property type="entry name" value="DUF3301"/>
    <property type="match status" value="1"/>
</dbReference>
<name>A0A8D5G2B2_9PROT</name>
<dbReference type="KEGG" id="mpau:ZMTM_10170"/>
<proteinExistence type="predicted"/>
<evidence type="ECO:0000313" key="2">
    <source>
        <dbReference type="Proteomes" id="UP000826722"/>
    </source>
</evidence>
<evidence type="ECO:0008006" key="3">
    <source>
        <dbReference type="Google" id="ProtNLM"/>
    </source>
</evidence>
<organism evidence="1 2">
    <name type="scientific">Methyloradius palustris</name>
    <dbReference type="NCBI Taxonomy" id="2778876"/>
    <lineage>
        <taxon>Bacteria</taxon>
        <taxon>Pseudomonadati</taxon>
        <taxon>Pseudomonadota</taxon>
        <taxon>Betaproteobacteria</taxon>
        <taxon>Nitrosomonadales</taxon>
        <taxon>Methylophilaceae</taxon>
        <taxon>Methyloradius</taxon>
    </lineage>
</organism>
<dbReference type="Proteomes" id="UP000826722">
    <property type="component" value="Chromosome"/>
</dbReference>
<reference evidence="1" key="1">
    <citation type="journal article" date="2021" name="Arch. Microbiol.">
        <title>Methyloradius palustris gen. nov., sp. nov., a methanol-oxidizing bacterium isolated from snow.</title>
        <authorList>
            <person name="Miyadera T."/>
            <person name="Kojima H."/>
            <person name="Fukui M."/>
        </authorList>
    </citation>
    <scope>NUCLEOTIDE SEQUENCE</scope>
    <source>
        <strain evidence="1">Zm11</strain>
    </source>
</reference>
<accession>A0A8D5G2B2</accession>
<protein>
    <recommendedName>
        <fullName evidence="3">DUF3301 domain-containing protein</fullName>
    </recommendedName>
</protein>
<sequence>MLEIGFTILLVLLAWFWFDSMGTREIAIKQGTSLAERTNLQFLDESVACSRVSLARNHRGHVQLLRTYEFEVSASGGERLSCNLTLLGNQLQSWHIPPYLQALH</sequence>
<dbReference type="InterPro" id="IPR021732">
    <property type="entry name" value="DUF3301"/>
</dbReference>
<dbReference type="RefSeq" id="WP_221765255.1">
    <property type="nucleotide sequence ID" value="NZ_AP024110.1"/>
</dbReference>
<dbReference type="AlphaFoldDB" id="A0A8D5G2B2"/>
<keyword evidence="2" id="KW-1185">Reference proteome</keyword>
<gene>
    <name evidence="1" type="ORF">ZMTM_10170</name>
</gene>